<dbReference type="KEGG" id="cel:CELE_Y17D7B.6"/>
<organism evidence="4 5">
    <name type="scientific">Caenorhabditis elegans</name>
    <dbReference type="NCBI Taxonomy" id="6239"/>
    <lineage>
        <taxon>Eukaryota</taxon>
        <taxon>Metazoa</taxon>
        <taxon>Ecdysozoa</taxon>
        <taxon>Nematoda</taxon>
        <taxon>Chromadorea</taxon>
        <taxon>Rhabditida</taxon>
        <taxon>Rhabditina</taxon>
        <taxon>Rhabditomorpha</taxon>
        <taxon>Rhabditoidea</taxon>
        <taxon>Rhabditidae</taxon>
        <taxon>Peloderinae</taxon>
        <taxon>Caenorhabditis</taxon>
    </lineage>
</organism>
<dbReference type="InterPro" id="IPR006583">
    <property type="entry name" value="PAN-3_domain"/>
</dbReference>
<evidence type="ECO:0000313" key="5">
    <source>
        <dbReference type="Proteomes" id="UP000001940"/>
    </source>
</evidence>
<name>O62406_CAEEL</name>
<feature type="signal peptide" evidence="1">
    <location>
        <begin position="1"/>
        <end position="20"/>
    </location>
</feature>
<dbReference type="SUPFAM" id="SSF56436">
    <property type="entry name" value="C-type lectin-like"/>
    <property type="match status" value="1"/>
</dbReference>
<dbReference type="PaxDb" id="6239-Y17D7B.6"/>
<dbReference type="CDD" id="cd00037">
    <property type="entry name" value="CLECT"/>
    <property type="match status" value="1"/>
</dbReference>
<dbReference type="FunCoup" id="O62406">
    <property type="interactions" value="136"/>
</dbReference>
<dbReference type="CTD" id="189450"/>
<evidence type="ECO:0000256" key="1">
    <source>
        <dbReference type="SAM" id="SignalP"/>
    </source>
</evidence>
<feature type="domain" description="PAN-3" evidence="3">
    <location>
        <begin position="5"/>
        <end position="135"/>
    </location>
</feature>
<dbReference type="WormBase" id="Y17D7B.6">
    <property type="protein sequence ID" value="CE40273"/>
    <property type="gene ID" value="WBGene00012454"/>
    <property type="gene designation" value="clec-256"/>
</dbReference>
<accession>O62406</accession>
<dbReference type="HOGENOM" id="CLU_078891_0_0_1"/>
<dbReference type="Pfam" id="PF08277">
    <property type="entry name" value="PAN_3"/>
    <property type="match status" value="1"/>
</dbReference>
<evidence type="ECO:0000259" key="2">
    <source>
        <dbReference type="SMART" id="SM00034"/>
    </source>
</evidence>
<dbReference type="AlphaFoldDB" id="O62406"/>
<feature type="domain" description="C-type lectin" evidence="2">
    <location>
        <begin position="138"/>
        <end position="278"/>
    </location>
</feature>
<dbReference type="PIR" id="T26487">
    <property type="entry name" value="T26487"/>
</dbReference>
<dbReference type="InParanoid" id="O62406"/>
<keyword evidence="5" id="KW-1185">Reference proteome</keyword>
<dbReference type="OrthoDB" id="5906532at2759"/>
<dbReference type="InterPro" id="IPR001304">
    <property type="entry name" value="C-type_lectin-like"/>
</dbReference>
<dbReference type="Proteomes" id="UP000001940">
    <property type="component" value="Chromosome V"/>
</dbReference>
<dbReference type="PhylomeDB" id="O62406"/>
<dbReference type="RefSeq" id="NP_507666.2">
    <property type="nucleotide sequence ID" value="NM_075265.2"/>
</dbReference>
<evidence type="ECO:0000259" key="3">
    <source>
        <dbReference type="SMART" id="SM00605"/>
    </source>
</evidence>
<dbReference type="SMR" id="O62406"/>
<evidence type="ECO:0000313" key="4">
    <source>
        <dbReference type="EMBL" id="CAA16303.2"/>
    </source>
</evidence>
<keyword evidence="1" id="KW-0732">Signal</keyword>
<gene>
    <name evidence="4 6" type="primary">clec-256</name>
    <name evidence="4" type="ORF">CELE_Y17D7B.6</name>
    <name evidence="6" type="ORF">Y17D7B.6</name>
</gene>
<dbReference type="STRING" id="6239.Y17D7B.6.1"/>
<dbReference type="EMBL" id="BX284605">
    <property type="protein sequence ID" value="CAA16303.2"/>
    <property type="molecule type" value="Genomic_DNA"/>
</dbReference>
<dbReference type="GeneID" id="189450"/>
<dbReference type="SMART" id="SM00034">
    <property type="entry name" value="CLECT"/>
    <property type="match status" value="1"/>
</dbReference>
<reference evidence="4 5" key="1">
    <citation type="journal article" date="1998" name="Science">
        <title>Genome sequence of the nematode C. elegans: a platform for investigating biology.</title>
        <authorList>
            <consortium name="The C. elegans sequencing consortium"/>
            <person name="Sulson J.E."/>
            <person name="Waterston R."/>
        </authorList>
    </citation>
    <scope>NUCLEOTIDE SEQUENCE [LARGE SCALE GENOMIC DNA]</scope>
    <source>
        <strain evidence="4 5">Bristol N2</strain>
    </source>
</reference>
<dbReference type="PANTHER" id="PTHR47629">
    <property type="entry name" value="C-TYPE LECTIN-RELATED"/>
    <property type="match status" value="1"/>
</dbReference>
<dbReference type="InterPro" id="IPR016186">
    <property type="entry name" value="C-type_lectin-like/link_sf"/>
</dbReference>
<dbReference type="AGR" id="WB:WBGene00012454"/>
<dbReference type="PANTHER" id="PTHR47629:SF13">
    <property type="entry name" value="CW DOMAIN-CONTAINING PROTEIN-RELATED"/>
    <property type="match status" value="1"/>
</dbReference>
<dbReference type="eggNOG" id="KOG4297">
    <property type="taxonomic scope" value="Eukaryota"/>
</dbReference>
<proteinExistence type="predicted"/>
<sequence length="283" mass="31455">MWSWPVFACFLHFLVPEAACQVKMVLIYGSVTSDATGISTTFSTVEDCKNGCFGSESCIIAYFSLTTCVFYNYVNDGKTITVEENSNNAYVAIKTNISNIPNGTCPASYNDLKLSVTSAVGEKNSWTRASTGWKMVNCRTGWKRFERDDNGTVVCMKIFPLFNEGGQAAAMRRCQQDNVTLSGIASMEEAEWVRDYEITTPRQRVFIGGERDCPDTPCTTFKWTDGYTKSYEVFSNAELTQQMNEEGYNCLVIRIKVGTAAIMFSQNCAASGIPFVCGYKIDI</sequence>
<dbReference type="OMA" id="CPASYND"/>
<dbReference type="Gene3D" id="3.10.100.10">
    <property type="entry name" value="Mannose-Binding Protein A, subunit A"/>
    <property type="match status" value="1"/>
</dbReference>
<feature type="chain" id="PRO_5004159430" evidence="1">
    <location>
        <begin position="21"/>
        <end position="283"/>
    </location>
</feature>
<protein>
    <submittedName>
        <fullName evidence="4">CW domain-containing protein</fullName>
    </submittedName>
</protein>
<dbReference type="UCSC" id="Y17D7B.6">
    <property type="organism name" value="c. elegans"/>
</dbReference>
<dbReference type="InterPro" id="IPR016187">
    <property type="entry name" value="CTDL_fold"/>
</dbReference>
<dbReference type="SMART" id="SM00605">
    <property type="entry name" value="CW"/>
    <property type="match status" value="1"/>
</dbReference>
<evidence type="ECO:0000313" key="6">
    <source>
        <dbReference type="WormBase" id="Y17D7B.6"/>
    </source>
</evidence>